<accession>A0A6B0YV64</accession>
<name>A0A6B0YV64_9CHLR</name>
<dbReference type="AlphaFoldDB" id="A0A6B0YV64"/>
<dbReference type="GO" id="GO:0005829">
    <property type="term" value="C:cytosol"/>
    <property type="evidence" value="ECO:0007669"/>
    <property type="project" value="TreeGrafter"/>
</dbReference>
<dbReference type="InterPro" id="IPR036412">
    <property type="entry name" value="HAD-like_sf"/>
</dbReference>
<comment type="caution">
    <text evidence="1">The sequence shown here is derived from an EMBL/GenBank/DDBJ whole genome shotgun (WGS) entry which is preliminary data.</text>
</comment>
<dbReference type="GO" id="GO:0000287">
    <property type="term" value="F:magnesium ion binding"/>
    <property type="evidence" value="ECO:0007669"/>
    <property type="project" value="TreeGrafter"/>
</dbReference>
<dbReference type="PANTHER" id="PTHR10000:SF8">
    <property type="entry name" value="HAD SUPERFAMILY HYDROLASE-LIKE, TYPE 3"/>
    <property type="match status" value="1"/>
</dbReference>
<dbReference type="Pfam" id="PF08282">
    <property type="entry name" value="Hydrolase_3"/>
    <property type="match status" value="1"/>
</dbReference>
<sequence length="311" mass="33581">MLKTPNNKKVSADTFRCCTISPERKHLNPSPKIRLISVDLDGTLLRSDGTPAPAGVRQLQTAARSGVRVVLNTTRNLDGVRSMCEAWGFSDPLICTNGAQILASPGGPEWASYTIPMAVARSIARLADRNDWEVSTSVGGQTFFRQRPGQPLGPVEYPLGSGNEGTQRRTRLVIVPTNEEALVAEPKRMILHEPEVIDAVKELSAQYSQECRTETYYEPDGRLHSLCIFPLRADKGTALRLVAGKLDIPLGQVLAIGDNPNDMPMFAAAGTSVAMGNAPPEVKNAATVVGPVNDDEGVAWAVQRFVLGVRN</sequence>
<dbReference type="Gene3D" id="3.30.1240.10">
    <property type="match status" value="1"/>
</dbReference>
<dbReference type="NCBIfam" id="TIGR01484">
    <property type="entry name" value="HAD-SF-IIB"/>
    <property type="match status" value="1"/>
</dbReference>
<dbReference type="SUPFAM" id="SSF56784">
    <property type="entry name" value="HAD-like"/>
    <property type="match status" value="1"/>
</dbReference>
<evidence type="ECO:0000313" key="1">
    <source>
        <dbReference type="EMBL" id="MXY94940.1"/>
    </source>
</evidence>
<dbReference type="InterPro" id="IPR006379">
    <property type="entry name" value="HAD-SF_hydro_IIB"/>
</dbReference>
<dbReference type="GO" id="GO:0016791">
    <property type="term" value="F:phosphatase activity"/>
    <property type="evidence" value="ECO:0007669"/>
    <property type="project" value="TreeGrafter"/>
</dbReference>
<dbReference type="EMBL" id="VXRG01000130">
    <property type="protein sequence ID" value="MXY94940.1"/>
    <property type="molecule type" value="Genomic_DNA"/>
</dbReference>
<dbReference type="Gene3D" id="3.40.50.1000">
    <property type="entry name" value="HAD superfamily/HAD-like"/>
    <property type="match status" value="1"/>
</dbReference>
<gene>
    <name evidence="1" type="ORF">F4Y42_15990</name>
</gene>
<protein>
    <submittedName>
        <fullName evidence="1">HAD family phosphatase</fullName>
    </submittedName>
</protein>
<reference evidence="1" key="1">
    <citation type="submission" date="2019-09" db="EMBL/GenBank/DDBJ databases">
        <title>Characterisation of the sponge microbiome using genome-centric metagenomics.</title>
        <authorList>
            <person name="Engelberts J.P."/>
            <person name="Robbins S.J."/>
            <person name="De Goeij J.M."/>
            <person name="Aranda M."/>
            <person name="Bell S.C."/>
            <person name="Webster N.S."/>
        </authorList>
    </citation>
    <scope>NUCLEOTIDE SEQUENCE</scope>
    <source>
        <strain evidence="1">SB0664_bin_27</strain>
    </source>
</reference>
<dbReference type="InterPro" id="IPR023214">
    <property type="entry name" value="HAD_sf"/>
</dbReference>
<dbReference type="PROSITE" id="PS01229">
    <property type="entry name" value="COF_2"/>
    <property type="match status" value="1"/>
</dbReference>
<proteinExistence type="predicted"/>
<dbReference type="PANTHER" id="PTHR10000">
    <property type="entry name" value="PHOSPHOSERINE PHOSPHATASE"/>
    <property type="match status" value="1"/>
</dbReference>
<organism evidence="1">
    <name type="scientific">Caldilineaceae bacterium SB0664_bin_27</name>
    <dbReference type="NCBI Taxonomy" id="2605260"/>
    <lineage>
        <taxon>Bacteria</taxon>
        <taxon>Bacillati</taxon>
        <taxon>Chloroflexota</taxon>
        <taxon>Caldilineae</taxon>
        <taxon>Caldilineales</taxon>
        <taxon>Caldilineaceae</taxon>
    </lineage>
</organism>